<accession>A4ABQ2</accession>
<dbReference type="OrthoDB" id="9793440at2"/>
<gene>
    <name evidence="1" type="ORF">KT71_06057</name>
</gene>
<reference evidence="1 2" key="2">
    <citation type="journal article" date="2009" name="PLoS ONE">
        <title>The photosynthetic apparatus and its regulation in the aerobic gammaproteobacterium Congregibacter litoralis gen. nov., sp. nov.</title>
        <authorList>
            <person name="Spring S."/>
            <person name="Lunsdorf H."/>
            <person name="Fuchs B.M."/>
            <person name="Tindall B.J."/>
        </authorList>
    </citation>
    <scope>NUCLEOTIDE SEQUENCE [LARGE SCALE GENOMIC DNA]</scope>
    <source>
        <strain evidence="1">KT71</strain>
    </source>
</reference>
<dbReference type="GO" id="GO:0005975">
    <property type="term" value="P:carbohydrate metabolic process"/>
    <property type="evidence" value="ECO:0007669"/>
    <property type="project" value="InterPro"/>
</dbReference>
<name>A4ABQ2_9GAMM</name>
<evidence type="ECO:0000313" key="2">
    <source>
        <dbReference type="Proteomes" id="UP000019205"/>
    </source>
</evidence>
<comment type="caution">
    <text evidence="1">The sequence shown here is derived from an EMBL/GenBank/DDBJ whole genome shotgun (WGS) entry which is preliminary data.</text>
</comment>
<protein>
    <recommendedName>
        <fullName evidence="3">Deacetylase</fullName>
    </recommendedName>
</protein>
<evidence type="ECO:0008006" key="3">
    <source>
        <dbReference type="Google" id="ProtNLM"/>
    </source>
</evidence>
<reference evidence="1 2" key="1">
    <citation type="journal article" date="2007" name="Proc. Natl. Acad. Sci. U.S.A.">
        <title>Characterization of a marine gammaproteobacterium capable of aerobic anoxygenic photosynthesis.</title>
        <authorList>
            <person name="Fuchs B.M."/>
            <person name="Spring S."/>
            <person name="Teeling H."/>
            <person name="Quast C."/>
            <person name="Wulf J."/>
            <person name="Schattenhofer M."/>
            <person name="Yan S."/>
            <person name="Ferriera S."/>
            <person name="Johnson J."/>
            <person name="Glockner F.O."/>
            <person name="Amann R."/>
        </authorList>
    </citation>
    <scope>NUCLEOTIDE SEQUENCE [LARGE SCALE GENOMIC DNA]</scope>
    <source>
        <strain evidence="1">KT71</strain>
    </source>
</reference>
<dbReference type="AlphaFoldDB" id="A4ABQ2"/>
<dbReference type="Proteomes" id="UP000019205">
    <property type="component" value="Chromosome"/>
</dbReference>
<proteinExistence type="predicted"/>
<dbReference type="SUPFAM" id="SSF88713">
    <property type="entry name" value="Glycoside hydrolase/deacetylase"/>
    <property type="match status" value="1"/>
</dbReference>
<dbReference type="RefSeq" id="WP_008293631.1">
    <property type="nucleotide sequence ID" value="NZ_CM002299.1"/>
</dbReference>
<dbReference type="InterPro" id="IPR018763">
    <property type="entry name" value="DUF2334"/>
</dbReference>
<sequence length="236" mass="26638">MTVAPQALLSIHDVMPETLRQTDSILKDVAAHGRRPPALLVVPGRDWDSGQISRLRQWQRDGCELIAHGWHHETQPRKPWHRIHAALISRNVAEHLALDPGGIADLMCRSREWFGEVGLVTPTAYVPPAWALGMGAGHLSPLPYVCVETLGGVHLRGSDGRWLFRRLPLVGFEADTRFRTGFLNIMNRLQCRHGRRRGLPVRIGIHPRDPELLLADALEQLLRQDWTALRYADLIS</sequence>
<dbReference type="HOGENOM" id="CLU_1183007_0_0_6"/>
<keyword evidence="2" id="KW-1185">Reference proteome</keyword>
<dbReference type="EMBL" id="AAOA02000004">
    <property type="protein sequence ID" value="EAQ96565.1"/>
    <property type="molecule type" value="Genomic_DNA"/>
</dbReference>
<dbReference type="STRING" id="314285.KT71_06057"/>
<dbReference type="CDD" id="cd11374">
    <property type="entry name" value="CE4_u10"/>
    <property type="match status" value="1"/>
</dbReference>
<dbReference type="eggNOG" id="COG3233">
    <property type="taxonomic scope" value="Bacteria"/>
</dbReference>
<dbReference type="Pfam" id="PF10096">
    <property type="entry name" value="DUF2334"/>
    <property type="match status" value="1"/>
</dbReference>
<organism evidence="1 2">
    <name type="scientific">Congregibacter litoralis KT71</name>
    <dbReference type="NCBI Taxonomy" id="314285"/>
    <lineage>
        <taxon>Bacteria</taxon>
        <taxon>Pseudomonadati</taxon>
        <taxon>Pseudomonadota</taxon>
        <taxon>Gammaproteobacteria</taxon>
        <taxon>Cellvibrionales</taxon>
        <taxon>Halieaceae</taxon>
        <taxon>Congregibacter</taxon>
    </lineage>
</organism>
<dbReference type="InterPro" id="IPR011330">
    <property type="entry name" value="Glyco_hydro/deAcase_b/a-brl"/>
</dbReference>
<evidence type="ECO:0000313" key="1">
    <source>
        <dbReference type="EMBL" id="EAQ96565.1"/>
    </source>
</evidence>